<dbReference type="SMART" id="SM00895">
    <property type="entry name" value="FCD"/>
    <property type="match status" value="1"/>
</dbReference>
<dbReference type="SUPFAM" id="SSF48008">
    <property type="entry name" value="GntR ligand-binding domain-like"/>
    <property type="match status" value="1"/>
</dbReference>
<name>A0ABT8D6T5_9RHOB</name>
<evidence type="ECO:0000256" key="2">
    <source>
        <dbReference type="ARBA" id="ARBA00023125"/>
    </source>
</evidence>
<gene>
    <name evidence="5" type="ORF">QWZ10_06365</name>
</gene>
<evidence type="ECO:0000259" key="4">
    <source>
        <dbReference type="PROSITE" id="PS50949"/>
    </source>
</evidence>
<accession>A0ABT8D6T5</accession>
<evidence type="ECO:0000313" key="5">
    <source>
        <dbReference type="EMBL" id="MDN3711537.1"/>
    </source>
</evidence>
<proteinExistence type="predicted"/>
<keyword evidence="1" id="KW-0805">Transcription regulation</keyword>
<dbReference type="PANTHER" id="PTHR43537:SF20">
    <property type="entry name" value="HTH-TYPE TRANSCRIPTIONAL REPRESSOR GLAR"/>
    <property type="match status" value="1"/>
</dbReference>
<evidence type="ECO:0000256" key="1">
    <source>
        <dbReference type="ARBA" id="ARBA00023015"/>
    </source>
</evidence>
<dbReference type="PANTHER" id="PTHR43537">
    <property type="entry name" value="TRANSCRIPTIONAL REGULATOR, GNTR FAMILY"/>
    <property type="match status" value="1"/>
</dbReference>
<evidence type="ECO:0000256" key="3">
    <source>
        <dbReference type="ARBA" id="ARBA00023163"/>
    </source>
</evidence>
<dbReference type="PROSITE" id="PS50949">
    <property type="entry name" value="HTH_GNTR"/>
    <property type="match status" value="1"/>
</dbReference>
<dbReference type="Gene3D" id="1.20.120.530">
    <property type="entry name" value="GntR ligand-binding domain-like"/>
    <property type="match status" value="1"/>
</dbReference>
<dbReference type="Pfam" id="PF00392">
    <property type="entry name" value="GntR"/>
    <property type="match status" value="1"/>
</dbReference>
<sequence>MDGNIPDQGQTRTAEILETLRNDIIEARLEPGRRLRFDELRASYDVGISPLREALMHLASEGLVIAEHRRGYRVAEASMADLQEIARLRGEFDAIALREAIARGDEEWEGRVIAAFHALSRRSKLDADGEIDRDWERAHLAFHDSLVSACPMPKLLAFRDILELQARRYRRIAVHYLKAPRDDLAEHEALKNAVIARDAQAATKLIAAHYQRTIDIISSGW</sequence>
<dbReference type="InterPro" id="IPR000524">
    <property type="entry name" value="Tscrpt_reg_HTH_GntR"/>
</dbReference>
<organism evidence="5 6">
    <name type="scientific">Paracoccus cavernae</name>
    <dbReference type="NCBI Taxonomy" id="1571207"/>
    <lineage>
        <taxon>Bacteria</taxon>
        <taxon>Pseudomonadati</taxon>
        <taxon>Pseudomonadota</taxon>
        <taxon>Alphaproteobacteria</taxon>
        <taxon>Rhodobacterales</taxon>
        <taxon>Paracoccaceae</taxon>
        <taxon>Paracoccus</taxon>
    </lineage>
</organism>
<dbReference type="SUPFAM" id="SSF46785">
    <property type="entry name" value="Winged helix' DNA-binding domain"/>
    <property type="match status" value="1"/>
</dbReference>
<feature type="domain" description="HTH gntR-type" evidence="4">
    <location>
        <begin position="10"/>
        <end position="77"/>
    </location>
</feature>
<dbReference type="InterPro" id="IPR036388">
    <property type="entry name" value="WH-like_DNA-bd_sf"/>
</dbReference>
<dbReference type="EMBL" id="JAUFRC010000001">
    <property type="protein sequence ID" value="MDN3711537.1"/>
    <property type="molecule type" value="Genomic_DNA"/>
</dbReference>
<reference evidence="6" key="1">
    <citation type="journal article" date="2019" name="Int. J. Syst. Evol. Microbiol.">
        <title>The Global Catalogue of Microorganisms (GCM) 10K type strain sequencing project: providing services to taxonomists for standard genome sequencing and annotation.</title>
        <authorList>
            <consortium name="The Broad Institute Genomics Platform"/>
            <consortium name="The Broad Institute Genome Sequencing Center for Infectious Disease"/>
            <person name="Wu L."/>
            <person name="Ma J."/>
        </authorList>
    </citation>
    <scope>NUCLEOTIDE SEQUENCE [LARGE SCALE GENOMIC DNA]</scope>
    <source>
        <strain evidence="6">CECT 8482</strain>
    </source>
</reference>
<dbReference type="Pfam" id="PF07729">
    <property type="entry name" value="FCD"/>
    <property type="match status" value="1"/>
</dbReference>
<dbReference type="Gene3D" id="1.10.10.10">
    <property type="entry name" value="Winged helix-like DNA-binding domain superfamily/Winged helix DNA-binding domain"/>
    <property type="match status" value="1"/>
</dbReference>
<keyword evidence="3" id="KW-0804">Transcription</keyword>
<dbReference type="InterPro" id="IPR036390">
    <property type="entry name" value="WH_DNA-bd_sf"/>
</dbReference>
<evidence type="ECO:0000313" key="6">
    <source>
        <dbReference type="Proteomes" id="UP001243846"/>
    </source>
</evidence>
<protein>
    <submittedName>
        <fullName evidence="5">GntR family transcriptional regulator</fullName>
    </submittedName>
</protein>
<keyword evidence="2" id="KW-0238">DNA-binding</keyword>
<dbReference type="Proteomes" id="UP001243846">
    <property type="component" value="Unassembled WGS sequence"/>
</dbReference>
<keyword evidence="6" id="KW-1185">Reference proteome</keyword>
<comment type="caution">
    <text evidence="5">The sequence shown here is derived from an EMBL/GenBank/DDBJ whole genome shotgun (WGS) entry which is preliminary data.</text>
</comment>
<dbReference type="InterPro" id="IPR011711">
    <property type="entry name" value="GntR_C"/>
</dbReference>
<dbReference type="InterPro" id="IPR008920">
    <property type="entry name" value="TF_FadR/GntR_C"/>
</dbReference>
<dbReference type="SMART" id="SM00345">
    <property type="entry name" value="HTH_GNTR"/>
    <property type="match status" value="1"/>
</dbReference>